<keyword evidence="3" id="KW-1185">Reference proteome</keyword>
<dbReference type="PANTHER" id="PTHR47619:SF1">
    <property type="entry name" value="EXODEOXYRIBONUCLEASE WALJ"/>
    <property type="match status" value="1"/>
</dbReference>
<dbReference type="InterPro" id="IPR036866">
    <property type="entry name" value="RibonucZ/Hydroxyglut_hydro"/>
</dbReference>
<accession>A0A8H2M771</accession>
<comment type="caution">
    <text evidence="2">The sequence shown here is derived from an EMBL/GenBank/DDBJ whole genome shotgun (WGS) entry which is preliminary data.</text>
</comment>
<dbReference type="EMBL" id="CAACYI010000001">
    <property type="protein sequence ID" value="VFB15555.1"/>
    <property type="molecule type" value="Genomic_DNA"/>
</dbReference>
<gene>
    <name evidence="2" type="ORF">NCTC13150_00051</name>
</gene>
<name>A0A8H2M771_9FIRM</name>
<evidence type="ECO:0000313" key="3">
    <source>
        <dbReference type="Proteomes" id="UP000377798"/>
    </source>
</evidence>
<dbReference type="GO" id="GO:0008800">
    <property type="term" value="F:beta-lactamase activity"/>
    <property type="evidence" value="ECO:0007669"/>
    <property type="project" value="UniProtKB-EC"/>
</dbReference>
<evidence type="ECO:0000313" key="2">
    <source>
        <dbReference type="EMBL" id="VFB15555.1"/>
    </source>
</evidence>
<keyword evidence="2" id="KW-0378">Hydrolase</keyword>
<dbReference type="PANTHER" id="PTHR47619">
    <property type="entry name" value="METALLO-HYDROLASE YYCJ-RELATED"/>
    <property type="match status" value="1"/>
</dbReference>
<dbReference type="AlphaFoldDB" id="A0A8H2M771"/>
<dbReference type="EC" id="3.5.2.6" evidence="2"/>
<organism evidence="2 3">
    <name type="scientific">Urinicoccus massiliensis</name>
    <dbReference type="NCBI Taxonomy" id="1723382"/>
    <lineage>
        <taxon>Bacteria</taxon>
        <taxon>Bacillati</taxon>
        <taxon>Bacillota</taxon>
        <taxon>Tissierellia</taxon>
        <taxon>Tissierellales</taxon>
        <taxon>Peptoniphilaceae</taxon>
        <taxon>Urinicoccus</taxon>
    </lineage>
</organism>
<dbReference type="RefSeq" id="WP_131747888.1">
    <property type="nucleotide sequence ID" value="NZ_CAACYI010000001.1"/>
</dbReference>
<evidence type="ECO:0000259" key="1">
    <source>
        <dbReference type="SMART" id="SM00849"/>
    </source>
</evidence>
<dbReference type="Proteomes" id="UP000377798">
    <property type="component" value="Unassembled WGS sequence"/>
</dbReference>
<protein>
    <submittedName>
        <fullName evidence="2">Metallo-beta-lactamase L1</fullName>
        <ecNumber evidence="2">3.5.2.6</ecNumber>
    </submittedName>
</protein>
<dbReference type="InterPro" id="IPR052533">
    <property type="entry name" value="WalJ/YycJ-like"/>
</dbReference>
<dbReference type="SUPFAM" id="SSF56281">
    <property type="entry name" value="Metallo-hydrolase/oxidoreductase"/>
    <property type="match status" value="1"/>
</dbReference>
<reference evidence="2 3" key="1">
    <citation type="submission" date="2019-02" db="EMBL/GenBank/DDBJ databases">
        <authorList>
            <consortium name="Pathogen Informatics"/>
        </authorList>
    </citation>
    <scope>NUCLEOTIDE SEQUENCE [LARGE SCALE GENOMIC DNA]</scope>
    <source>
        <strain evidence="2 3">3012STDY7089603</strain>
    </source>
</reference>
<dbReference type="Pfam" id="PF12706">
    <property type="entry name" value="Lactamase_B_2"/>
    <property type="match status" value="1"/>
</dbReference>
<proteinExistence type="predicted"/>
<sequence length="266" mass="30093">MKFQPLISGSSGNCQYIETKETKILVDAGMTGKKIQELLEEIQVDPRDLDGILVTHEHYDHTSAVGVLARRYGIKVFANENTWMAMEKTVKTIPSGQRQVFTTGEDFHIKDLSIQTIPTFHDCVHGTSFILEDGKTKVSMLTDTGWVSTTMMEKMKGADLYYIEANHDEEMLRTGPYSFALKQRIASNRGHLSNHHAADVLSKILEKKKEHVILAHMSTDNNDPLLAVRTFREDLALHNIHEGLHFTMEVAKKTRPSDPFLGKEDQ</sequence>
<dbReference type="SMART" id="SM00849">
    <property type="entry name" value="Lactamase_B"/>
    <property type="match status" value="1"/>
</dbReference>
<dbReference type="InterPro" id="IPR001279">
    <property type="entry name" value="Metallo-B-lactamas"/>
</dbReference>
<feature type="domain" description="Metallo-beta-lactamase" evidence="1">
    <location>
        <begin position="11"/>
        <end position="167"/>
    </location>
</feature>
<dbReference type="Gene3D" id="3.60.15.10">
    <property type="entry name" value="Ribonuclease Z/Hydroxyacylglutathione hydrolase-like"/>
    <property type="match status" value="1"/>
</dbReference>